<protein>
    <submittedName>
        <fullName evidence="1">Uncharacterized protein</fullName>
    </submittedName>
</protein>
<name>A0A371E2M4_MUCPR</name>
<evidence type="ECO:0000313" key="2">
    <source>
        <dbReference type="Proteomes" id="UP000257109"/>
    </source>
</evidence>
<comment type="caution">
    <text evidence="1">The sequence shown here is derived from an EMBL/GenBank/DDBJ whole genome shotgun (WGS) entry which is preliminary data.</text>
</comment>
<proteinExistence type="predicted"/>
<sequence>MSPTFDSVSPTLKHFTQGSQYVLRKNMIIYLVFLTNHVMHVNFEDKRIPFSIIFSTSAFHISYKYFVTILDNIQGFTQIKILKTKFQDRRF</sequence>
<organism evidence="1 2">
    <name type="scientific">Mucuna pruriens</name>
    <name type="common">Velvet bean</name>
    <name type="synonym">Dolichos pruriens</name>
    <dbReference type="NCBI Taxonomy" id="157652"/>
    <lineage>
        <taxon>Eukaryota</taxon>
        <taxon>Viridiplantae</taxon>
        <taxon>Streptophyta</taxon>
        <taxon>Embryophyta</taxon>
        <taxon>Tracheophyta</taxon>
        <taxon>Spermatophyta</taxon>
        <taxon>Magnoliopsida</taxon>
        <taxon>eudicotyledons</taxon>
        <taxon>Gunneridae</taxon>
        <taxon>Pentapetalae</taxon>
        <taxon>rosids</taxon>
        <taxon>fabids</taxon>
        <taxon>Fabales</taxon>
        <taxon>Fabaceae</taxon>
        <taxon>Papilionoideae</taxon>
        <taxon>50 kb inversion clade</taxon>
        <taxon>NPAAA clade</taxon>
        <taxon>indigoferoid/millettioid clade</taxon>
        <taxon>Phaseoleae</taxon>
        <taxon>Mucuna</taxon>
    </lineage>
</organism>
<dbReference type="AlphaFoldDB" id="A0A371E2M4"/>
<keyword evidence="2" id="KW-1185">Reference proteome</keyword>
<reference evidence="1" key="1">
    <citation type="submission" date="2018-05" db="EMBL/GenBank/DDBJ databases">
        <title>Draft genome of Mucuna pruriens seed.</title>
        <authorList>
            <person name="Nnadi N.E."/>
            <person name="Vos R."/>
            <person name="Hasami M.H."/>
            <person name="Devisetty U.K."/>
            <person name="Aguiy J.C."/>
        </authorList>
    </citation>
    <scope>NUCLEOTIDE SEQUENCE [LARGE SCALE GENOMIC DNA]</scope>
    <source>
        <strain evidence="1">JCA_2017</strain>
    </source>
</reference>
<dbReference type="EMBL" id="QJKJ01016980">
    <property type="protein sequence ID" value="RDX60265.1"/>
    <property type="molecule type" value="Genomic_DNA"/>
</dbReference>
<dbReference type="Proteomes" id="UP000257109">
    <property type="component" value="Unassembled WGS sequence"/>
</dbReference>
<evidence type="ECO:0000313" key="1">
    <source>
        <dbReference type="EMBL" id="RDX60265.1"/>
    </source>
</evidence>
<feature type="non-terminal residue" evidence="1">
    <location>
        <position position="1"/>
    </location>
</feature>
<gene>
    <name evidence="1" type="ORF">CR513_61607</name>
</gene>
<accession>A0A371E2M4</accession>